<evidence type="ECO:0000313" key="12">
    <source>
        <dbReference type="Proteomes" id="UP000030680"/>
    </source>
</evidence>
<dbReference type="SUPFAM" id="SSF53335">
    <property type="entry name" value="S-adenosyl-L-methionine-dependent methyltransferases"/>
    <property type="match status" value="1"/>
</dbReference>
<feature type="binding site" evidence="6">
    <location>
        <position position="319"/>
    </location>
    <ligand>
        <name>S-adenosyl-L-methionine</name>
        <dbReference type="ChEBI" id="CHEBI:59789"/>
    </ligand>
</feature>
<dbReference type="eggNOG" id="KOG0822">
    <property type="taxonomic scope" value="Eukaryota"/>
</dbReference>
<dbReference type="Gene3D" id="2.70.160.11">
    <property type="entry name" value="Hnrnp arginine n-methyltransferase1"/>
    <property type="match status" value="1"/>
</dbReference>
<evidence type="ECO:0000256" key="5">
    <source>
        <dbReference type="PIRSR" id="PIRSR015894-1"/>
    </source>
</evidence>
<dbReference type="Proteomes" id="UP000030680">
    <property type="component" value="Unassembled WGS sequence"/>
</dbReference>
<evidence type="ECO:0000259" key="8">
    <source>
        <dbReference type="Pfam" id="PF05185"/>
    </source>
</evidence>
<dbReference type="InterPro" id="IPR035075">
    <property type="entry name" value="PRMT5"/>
</dbReference>
<feature type="domain" description="PRMT5 arginine-N-methyltransferase" evidence="8">
    <location>
        <begin position="294"/>
        <end position="410"/>
    </location>
</feature>
<dbReference type="PANTHER" id="PTHR10738:SF0">
    <property type="entry name" value="PROTEIN ARGININE N-METHYLTRANSFERASE 5"/>
    <property type="match status" value="1"/>
</dbReference>
<organism evidence="11 12">
    <name type="scientific">Galdieria sulphuraria</name>
    <name type="common">Red alga</name>
    <dbReference type="NCBI Taxonomy" id="130081"/>
    <lineage>
        <taxon>Eukaryota</taxon>
        <taxon>Rhodophyta</taxon>
        <taxon>Bangiophyceae</taxon>
        <taxon>Galdieriales</taxon>
        <taxon>Galdieriaceae</taxon>
        <taxon>Galdieria</taxon>
    </lineage>
</organism>
<proteinExistence type="inferred from homology"/>
<dbReference type="InterPro" id="IPR035247">
    <property type="entry name" value="PRMT5_TIM"/>
</dbReference>
<dbReference type="InterPro" id="IPR007857">
    <property type="entry name" value="Arg_MeTrfase_PRMT5"/>
</dbReference>
<keyword evidence="1 4" id="KW-0489">Methyltransferase</keyword>
<dbReference type="Pfam" id="PF05185">
    <property type="entry name" value="PRMT5"/>
    <property type="match status" value="2"/>
</dbReference>
<dbReference type="STRING" id="130081.M2WYL8"/>
<keyword evidence="12" id="KW-1185">Reference proteome</keyword>
<dbReference type="InterPro" id="IPR025799">
    <property type="entry name" value="Arg_MeTrfase"/>
</dbReference>
<keyword evidence="2 4" id="KW-0808">Transferase</keyword>
<evidence type="ECO:0000256" key="7">
    <source>
        <dbReference type="PIRSR" id="PIRSR015894-3"/>
    </source>
</evidence>
<dbReference type="InterPro" id="IPR035248">
    <property type="entry name" value="PRMT5_C"/>
</dbReference>
<name>M2WYL8_GALSU</name>
<gene>
    <name evidence="11" type="ORF">Gasu_33490</name>
</gene>
<keyword evidence="3 4" id="KW-0949">S-adenosyl-L-methionine</keyword>
<reference evidence="12" key="1">
    <citation type="journal article" date="2013" name="Science">
        <title>Gene transfer from bacteria and archaea facilitated evolution of an extremophilic eukaryote.</title>
        <authorList>
            <person name="Schonknecht G."/>
            <person name="Chen W.H."/>
            <person name="Ternes C.M."/>
            <person name="Barbier G.G."/>
            <person name="Shrestha R.P."/>
            <person name="Stanke M."/>
            <person name="Brautigam A."/>
            <person name="Baker B.J."/>
            <person name="Banfield J.F."/>
            <person name="Garavito R.M."/>
            <person name="Carr K."/>
            <person name="Wilkerson C."/>
            <person name="Rensing S.A."/>
            <person name="Gagneul D."/>
            <person name="Dickenson N.E."/>
            <person name="Oesterhelt C."/>
            <person name="Lercher M.J."/>
            <person name="Weber A.P."/>
        </authorList>
    </citation>
    <scope>NUCLEOTIDE SEQUENCE [LARGE SCALE GENOMIC DNA]</scope>
    <source>
        <strain evidence="12">074W</strain>
    </source>
</reference>
<feature type="binding site" evidence="6">
    <location>
        <begin position="431"/>
        <end position="432"/>
    </location>
    <ligand>
        <name>S-adenosyl-L-methionine</name>
        <dbReference type="ChEBI" id="CHEBI:59789"/>
    </ligand>
</feature>
<dbReference type="PROSITE" id="PS51678">
    <property type="entry name" value="SAM_MT_PRMT"/>
    <property type="match status" value="1"/>
</dbReference>
<feature type="site" description="Critical for specifying symmetric addition of methyl groups" evidence="7">
    <location>
        <position position="322"/>
    </location>
</feature>
<dbReference type="Gene3D" id="3.20.20.150">
    <property type="entry name" value="Divalent-metal-dependent TIM barrel enzymes"/>
    <property type="match status" value="1"/>
</dbReference>
<feature type="binding site" evidence="6">
    <location>
        <begin position="328"/>
        <end position="329"/>
    </location>
    <ligand>
        <name>S-adenosyl-L-methionine</name>
        <dbReference type="ChEBI" id="CHEBI:59789"/>
    </ligand>
</feature>
<dbReference type="GO" id="GO:0032259">
    <property type="term" value="P:methylation"/>
    <property type="evidence" value="ECO:0007669"/>
    <property type="project" value="UniProtKB-KW"/>
</dbReference>
<dbReference type="OrthoDB" id="1368803at2759"/>
<evidence type="ECO:0000256" key="3">
    <source>
        <dbReference type="ARBA" id="ARBA00022691"/>
    </source>
</evidence>
<evidence type="ECO:0000256" key="6">
    <source>
        <dbReference type="PIRSR" id="PIRSR015894-2"/>
    </source>
</evidence>
<dbReference type="GO" id="GO:0005634">
    <property type="term" value="C:nucleus"/>
    <property type="evidence" value="ECO:0007669"/>
    <property type="project" value="TreeGrafter"/>
</dbReference>
<dbReference type="Pfam" id="PF17286">
    <property type="entry name" value="PRMT5_C"/>
    <property type="match status" value="1"/>
</dbReference>
<feature type="binding site" evidence="6">
    <location>
        <position position="386"/>
    </location>
    <ligand>
        <name>S-adenosyl-L-methionine</name>
        <dbReference type="ChEBI" id="CHEBI:59789"/>
    </ligand>
</feature>
<protein>
    <recommendedName>
        <fullName evidence="4">Protein arginine N-methyltransferase</fullName>
    </recommendedName>
</protein>
<comment type="similarity">
    <text evidence="4">Belongs to the class I-like SAM-binding methyltransferase superfamily.</text>
</comment>
<sequence length="661" mass="76602">MVIVHPTNGTYLYVGLEFDIVSDIKACLNLVETTGFDFFLIPLAKPRQSSKNEDNGVISNILDFEPSVSSDLELSGNTWNSVVLGNLSCYKLSDGLDLPRLENYFHQQLSWAQHLSLRTSFVVVDGQLTEEQHIALANMVCNALYEFPRESICIRVCIDDQLKLSHSENDKQKDYMDSWNIWNLYRQCCHYHSNLSVALECKDIVHPSLSSSFFQRWLSEPVRYVILDTKVFLKNRQGYPVLSKAFQEWLQKFFPYSVDILIRGEALHPNGYSSYLQYLGYLYTKQPTVEESYRLEMPYFDYLQTPLQPLSDHLDSQTYEIFEKDPVKYCKYEEALIRCFKDRLSLQGRRVPLVVMVLGAGRGPLVNATIRASEQVGIIVRIYAIEKNPHAVWTLRSIHQREPSWKIVEVCICFGLIDVVIVILFQIIAEDMRYWNAPEQADVIVSELLGSFGDNELSPECLDAAQRFLQPDGISIPSEYTSYLCPLSSPKLYQEIRSLSYHHRDGGNVSSSLEVPYVVRIHQGQYLAESQCCFRFEHRGNNSSFLSQKPYHHFRYRRLSFEVNGPIMLHGFAGFFEAQLYDTIYISTHPRTLSHGMLSWFPFMFPLCYPIYCGDKSCRITLHIWRKTIPGKRIWYEWMITEPVVTKLHNVHGRCYSMKCS</sequence>
<evidence type="ECO:0000313" key="11">
    <source>
        <dbReference type="EMBL" id="EME29145.1"/>
    </source>
</evidence>
<dbReference type="PANTHER" id="PTHR10738">
    <property type="entry name" value="PROTEIN ARGININE N-METHYLTRANSFERASE 5"/>
    <property type="match status" value="1"/>
</dbReference>
<dbReference type="Gene3D" id="3.40.50.150">
    <property type="entry name" value="Vaccinia Virus protein VP39"/>
    <property type="match status" value="1"/>
</dbReference>
<dbReference type="GO" id="GO:0016274">
    <property type="term" value="F:protein-arginine N-methyltransferase activity"/>
    <property type="evidence" value="ECO:0007669"/>
    <property type="project" value="InterPro"/>
</dbReference>
<evidence type="ECO:0000256" key="4">
    <source>
        <dbReference type="PIRNR" id="PIRNR015894"/>
    </source>
</evidence>
<dbReference type="InterPro" id="IPR029063">
    <property type="entry name" value="SAM-dependent_MTases_sf"/>
</dbReference>
<feature type="active site" description="Proton donor/acceptor" evidence="5">
    <location>
        <position position="456"/>
    </location>
</feature>
<dbReference type="Pfam" id="PF17285">
    <property type="entry name" value="PRMT5_TIM"/>
    <property type="match status" value="1"/>
</dbReference>
<dbReference type="PIRSF" id="PIRSF015894">
    <property type="entry name" value="Skb1_MeTrfase"/>
    <property type="match status" value="1"/>
</dbReference>
<evidence type="ECO:0000259" key="10">
    <source>
        <dbReference type="Pfam" id="PF17286"/>
    </source>
</evidence>
<dbReference type="OMA" id="IKYAWYE"/>
<dbReference type="AlphaFoldDB" id="M2WYL8"/>
<feature type="active site" description="Proton donor/acceptor" evidence="5">
    <location>
        <position position="447"/>
    </location>
</feature>
<feature type="domain" description="PRMT5 oligomerisation" evidence="10">
    <location>
        <begin position="479"/>
        <end position="658"/>
    </location>
</feature>
<feature type="domain" description="PRMT5 TIM barrel" evidence="9">
    <location>
        <begin position="35"/>
        <end position="284"/>
    </location>
</feature>
<dbReference type="GeneID" id="17087964"/>
<dbReference type="GO" id="GO:0005829">
    <property type="term" value="C:cytosol"/>
    <property type="evidence" value="ECO:0007669"/>
    <property type="project" value="TreeGrafter"/>
</dbReference>
<accession>M2WYL8</accession>
<dbReference type="EMBL" id="KB454511">
    <property type="protein sequence ID" value="EME29145.1"/>
    <property type="molecule type" value="Genomic_DNA"/>
</dbReference>
<evidence type="ECO:0000256" key="2">
    <source>
        <dbReference type="ARBA" id="ARBA00022679"/>
    </source>
</evidence>
<feature type="domain" description="PRMT5 arginine-N-methyltransferase" evidence="8">
    <location>
        <begin position="426"/>
        <end position="476"/>
    </location>
</feature>
<evidence type="ECO:0000259" key="9">
    <source>
        <dbReference type="Pfam" id="PF17285"/>
    </source>
</evidence>
<dbReference type="RefSeq" id="XP_005705665.1">
    <property type="nucleotide sequence ID" value="XM_005705608.1"/>
</dbReference>
<dbReference type="GO" id="GO:0006355">
    <property type="term" value="P:regulation of DNA-templated transcription"/>
    <property type="evidence" value="ECO:0007669"/>
    <property type="project" value="TreeGrafter"/>
</dbReference>
<dbReference type="Gramene" id="EME29145">
    <property type="protein sequence ID" value="EME29145"/>
    <property type="gene ID" value="Gasu_33490"/>
</dbReference>
<evidence type="ECO:0000256" key="1">
    <source>
        <dbReference type="ARBA" id="ARBA00022603"/>
    </source>
</evidence>